<dbReference type="PANTHER" id="PTHR43821:SF1">
    <property type="entry name" value="NAD(P)H NITROREDUCTASE YDJA-RELATED"/>
    <property type="match status" value="1"/>
</dbReference>
<dbReference type="AlphaFoldDB" id="A0A161JZ98"/>
<sequence length="189" mass="21228">MDVNVAIRARRSISKFMPEPVPPEALTRLLAAGIWAPNHHLTEPWRFIILGPQTRHGLAGRYAELRMEKAPAEAAERRARIREESERKFLAIPTIVAVAAHQEGDEQRRREDYAAVCCAIQNVQLAAWAEGVGVKWSTAPIIRDPLAYELLGVASASFELIALLYMGYPAEIPTRERKRPLDEVIRTTP</sequence>
<gene>
    <name evidence="10" type="ORF">CFX0092_A3289</name>
</gene>
<dbReference type="KEGG" id="pbf:CFX0092_A3289"/>
<reference evidence="10" key="1">
    <citation type="submission" date="2016-01" db="EMBL/GenBank/DDBJ databases">
        <authorList>
            <person name="Mcilroy J.S."/>
            <person name="Karst M S."/>
            <person name="Albertsen M."/>
        </authorList>
    </citation>
    <scope>NUCLEOTIDE SEQUENCE</scope>
    <source>
        <strain evidence="10">Cfx-K</strain>
    </source>
</reference>
<dbReference type="OrthoDB" id="9804207at2"/>
<organism evidence="10 11">
    <name type="scientific">Candidatus Promineifilum breve</name>
    <dbReference type="NCBI Taxonomy" id="1806508"/>
    <lineage>
        <taxon>Bacteria</taxon>
        <taxon>Bacillati</taxon>
        <taxon>Chloroflexota</taxon>
        <taxon>Ardenticatenia</taxon>
        <taxon>Candidatus Promineifilales</taxon>
        <taxon>Candidatus Promineifilaceae</taxon>
        <taxon>Candidatus Promineifilum</taxon>
    </lineage>
</organism>
<evidence type="ECO:0000259" key="9">
    <source>
        <dbReference type="Pfam" id="PF00881"/>
    </source>
</evidence>
<dbReference type="Pfam" id="PF00881">
    <property type="entry name" value="Nitroreductase"/>
    <property type="match status" value="1"/>
</dbReference>
<dbReference type="Proteomes" id="UP000215027">
    <property type="component" value="Chromosome I"/>
</dbReference>
<dbReference type="Gene3D" id="3.40.109.10">
    <property type="entry name" value="NADH Oxidase"/>
    <property type="match status" value="1"/>
</dbReference>
<keyword evidence="4 7" id="KW-0521">NADP</keyword>
<evidence type="ECO:0000256" key="6">
    <source>
        <dbReference type="ARBA" id="ARBA00023027"/>
    </source>
</evidence>
<feature type="binding site" description="in other chain" evidence="8">
    <location>
        <begin position="10"/>
        <end position="12"/>
    </location>
    <ligand>
        <name>FMN</name>
        <dbReference type="ChEBI" id="CHEBI:58210"/>
        <note>ligand shared between dimeric partners</note>
    </ligand>
</feature>
<feature type="domain" description="Nitroreductase" evidence="9">
    <location>
        <begin position="7"/>
        <end position="168"/>
    </location>
</feature>
<evidence type="ECO:0000313" key="10">
    <source>
        <dbReference type="EMBL" id="CUS05167.2"/>
    </source>
</evidence>
<keyword evidence="5 7" id="KW-0560">Oxidoreductase</keyword>
<feature type="binding site" evidence="8">
    <location>
        <position position="39"/>
    </location>
    <ligand>
        <name>FMN</name>
        <dbReference type="ChEBI" id="CHEBI:58210"/>
        <note>ligand shared between dimeric partners</note>
    </ligand>
</feature>
<evidence type="ECO:0000256" key="2">
    <source>
        <dbReference type="ARBA" id="ARBA00022630"/>
    </source>
</evidence>
<dbReference type="SUPFAM" id="SSF55469">
    <property type="entry name" value="FMN-dependent nitroreductase-like"/>
    <property type="match status" value="1"/>
</dbReference>
<evidence type="ECO:0000256" key="8">
    <source>
        <dbReference type="PIRSR" id="PIRSR000232-1"/>
    </source>
</evidence>
<dbReference type="InterPro" id="IPR026021">
    <property type="entry name" value="YdjA-like"/>
</dbReference>
<dbReference type="EC" id="1.-.-.-" evidence="7"/>
<evidence type="ECO:0000256" key="1">
    <source>
        <dbReference type="ARBA" id="ARBA00007118"/>
    </source>
</evidence>
<dbReference type="InterPro" id="IPR052530">
    <property type="entry name" value="NAD(P)H_nitroreductase"/>
</dbReference>
<dbReference type="PANTHER" id="PTHR43821">
    <property type="entry name" value="NAD(P)H NITROREDUCTASE YDJA-RELATED"/>
    <property type="match status" value="1"/>
</dbReference>
<evidence type="ECO:0000313" key="11">
    <source>
        <dbReference type="Proteomes" id="UP000215027"/>
    </source>
</evidence>
<proteinExistence type="inferred from homology"/>
<dbReference type="RefSeq" id="WP_157913224.1">
    <property type="nucleotide sequence ID" value="NZ_LN890655.1"/>
</dbReference>
<keyword evidence="2 7" id="KW-0285">Flavoprotein</keyword>
<dbReference type="PIRSF" id="PIRSF000232">
    <property type="entry name" value="YdjA"/>
    <property type="match status" value="1"/>
</dbReference>
<dbReference type="InterPro" id="IPR029479">
    <property type="entry name" value="Nitroreductase"/>
</dbReference>
<protein>
    <recommendedName>
        <fullName evidence="7">Putative NAD(P)H nitroreductase</fullName>
        <ecNumber evidence="7">1.-.-.-</ecNumber>
    </recommendedName>
</protein>
<dbReference type="InterPro" id="IPR000415">
    <property type="entry name" value="Nitroreductase-like"/>
</dbReference>
<dbReference type="EMBL" id="LN890655">
    <property type="protein sequence ID" value="CUS05167.2"/>
    <property type="molecule type" value="Genomic_DNA"/>
</dbReference>
<evidence type="ECO:0000256" key="4">
    <source>
        <dbReference type="ARBA" id="ARBA00022857"/>
    </source>
</evidence>
<keyword evidence="6 7" id="KW-0520">NAD</keyword>
<dbReference type="GO" id="GO:0016491">
    <property type="term" value="F:oxidoreductase activity"/>
    <property type="evidence" value="ECO:0007669"/>
    <property type="project" value="UniProtKB-UniRule"/>
</dbReference>
<keyword evidence="3 7" id="KW-0288">FMN</keyword>
<comment type="cofactor">
    <cofactor evidence="8">
        <name>FMN</name>
        <dbReference type="ChEBI" id="CHEBI:58210"/>
    </cofactor>
    <text evidence="8">Binds 1 FMN per subunit.</text>
</comment>
<dbReference type="CDD" id="cd02135">
    <property type="entry name" value="YdjA-like"/>
    <property type="match status" value="1"/>
</dbReference>
<keyword evidence="11" id="KW-1185">Reference proteome</keyword>
<evidence type="ECO:0000256" key="3">
    <source>
        <dbReference type="ARBA" id="ARBA00022643"/>
    </source>
</evidence>
<comment type="similarity">
    <text evidence="1 7">Belongs to the nitroreductase family.</text>
</comment>
<accession>A0A161JZ98</accession>
<name>A0A161JZ98_9CHLR</name>
<evidence type="ECO:0000256" key="7">
    <source>
        <dbReference type="PIRNR" id="PIRNR000232"/>
    </source>
</evidence>
<feature type="binding site" description="in other chain" evidence="8">
    <location>
        <begin position="136"/>
        <end position="138"/>
    </location>
    <ligand>
        <name>FMN</name>
        <dbReference type="ChEBI" id="CHEBI:58210"/>
        <note>ligand shared between dimeric partners</note>
    </ligand>
</feature>
<evidence type="ECO:0000256" key="5">
    <source>
        <dbReference type="ARBA" id="ARBA00023002"/>
    </source>
</evidence>